<evidence type="ECO:0000313" key="2">
    <source>
        <dbReference type="Proteomes" id="UP000028821"/>
    </source>
</evidence>
<dbReference type="Proteomes" id="UP000028821">
    <property type="component" value="Unassembled WGS sequence"/>
</dbReference>
<evidence type="ECO:0000313" key="1">
    <source>
        <dbReference type="EMBL" id="KFH10856.1"/>
    </source>
</evidence>
<accession>A0A086QE24</accession>
<comment type="caution">
    <text evidence="1">The sequence shown here is derived from an EMBL/GenBank/DDBJ whole genome shotgun (WGS) entry which is preliminary data.</text>
</comment>
<gene>
    <name evidence="1" type="ORF">TGMAS_216585</name>
</gene>
<sequence length="98" mass="10672">MSSRWYATPWRCSRRGKASGMFRVYKHPVTYRASVGAPKDGITATGSVPSESGSEESFFNKTPIEEYAGDSSTLFAQTAKTMLLPQFSAHLGNSGVMN</sequence>
<organism evidence="1 2">
    <name type="scientific">Toxoplasma gondii MAS</name>
    <dbReference type="NCBI Taxonomy" id="943118"/>
    <lineage>
        <taxon>Eukaryota</taxon>
        <taxon>Sar</taxon>
        <taxon>Alveolata</taxon>
        <taxon>Apicomplexa</taxon>
        <taxon>Conoidasida</taxon>
        <taxon>Coccidia</taxon>
        <taxon>Eucoccidiorida</taxon>
        <taxon>Eimeriorina</taxon>
        <taxon>Sarcocystidae</taxon>
        <taxon>Toxoplasma</taxon>
    </lineage>
</organism>
<reference evidence="1 2" key="1">
    <citation type="submission" date="2014-04" db="EMBL/GenBank/DDBJ databases">
        <authorList>
            <person name="Sibley D."/>
            <person name="Venepally P."/>
            <person name="Karamycheva S."/>
            <person name="Hadjithomas M."/>
            <person name="Khan A."/>
            <person name="Brunk B."/>
            <person name="Roos D."/>
            <person name="Caler E."/>
            <person name="Lorenzi H."/>
        </authorList>
    </citation>
    <scope>NUCLEOTIDE SEQUENCE [LARGE SCALE GENOMIC DNA]</scope>
    <source>
        <strain evidence="1 2">MAS</strain>
    </source>
</reference>
<dbReference type="EMBL" id="AEXC02001721">
    <property type="protein sequence ID" value="KFH10856.1"/>
    <property type="molecule type" value="Genomic_DNA"/>
</dbReference>
<dbReference type="AlphaFoldDB" id="A0A086QE24"/>
<name>A0A086QE24_TOXGO</name>
<dbReference type="VEuPathDB" id="ToxoDB:TGMAS_216585"/>
<protein>
    <submittedName>
        <fullName evidence="1">Uncharacterized protein</fullName>
    </submittedName>
</protein>
<proteinExistence type="predicted"/>